<keyword evidence="1" id="KW-0813">Transport</keyword>
<dbReference type="PROSITE" id="PS00211">
    <property type="entry name" value="ABC_TRANSPORTER_1"/>
    <property type="match status" value="1"/>
</dbReference>
<dbReference type="AlphaFoldDB" id="A0A7V4WLM8"/>
<evidence type="ECO:0000256" key="3">
    <source>
        <dbReference type="ARBA" id="ARBA00022840"/>
    </source>
</evidence>
<dbReference type="GO" id="GO:0005524">
    <property type="term" value="F:ATP binding"/>
    <property type="evidence" value="ECO:0007669"/>
    <property type="project" value="UniProtKB-KW"/>
</dbReference>
<dbReference type="InterPro" id="IPR027417">
    <property type="entry name" value="P-loop_NTPase"/>
</dbReference>
<evidence type="ECO:0000256" key="2">
    <source>
        <dbReference type="ARBA" id="ARBA00022741"/>
    </source>
</evidence>
<dbReference type="Pfam" id="PF08352">
    <property type="entry name" value="oligo_HPY"/>
    <property type="match status" value="1"/>
</dbReference>
<dbReference type="Gene3D" id="3.40.50.300">
    <property type="entry name" value="P-loop containing nucleotide triphosphate hydrolases"/>
    <property type="match status" value="1"/>
</dbReference>
<sequence>MSVDQKVIQKTGRRETILLEVENLRAYYITEQFGVAKEVKAVEGVSLSIEGSNFLAIVGESGCGKTTLARVLYGAVGSSLLVKEGRVRYRFGDQDYELSPTKNTLKDAWWKKISCVPQGSLSALNPVRRLRDIFYDLTTSHGVAFDEEKIKSHLEMVDLPSYVLRAYPFELSGGMRQRVVIALATFLNPAVIIADEPTSALDVVTQKNILQLLSDIQAALGSMIVFITHDISLIPGLANMMAVMYGGCIVEYGLTESVFTNPLHPYTRFLLSSMPVIGDKTERKPIPGSPVSLIDPPEGCRFYPRCSQGKDVCAELRPDLVEVDFQHWVACYLYR</sequence>
<dbReference type="GO" id="GO:0015833">
    <property type="term" value="P:peptide transport"/>
    <property type="evidence" value="ECO:0007669"/>
    <property type="project" value="InterPro"/>
</dbReference>
<keyword evidence="2" id="KW-0547">Nucleotide-binding</keyword>
<keyword evidence="3 5" id="KW-0067">ATP-binding</keyword>
<name>A0A7V4WLM8_9BACT</name>
<comment type="caution">
    <text evidence="5">The sequence shown here is derived from an EMBL/GenBank/DDBJ whole genome shotgun (WGS) entry which is preliminary data.</text>
</comment>
<dbReference type="PANTHER" id="PTHR43067:SF3">
    <property type="entry name" value="MALTOSE ABC TRANSPORTER, ATP-BINDING PROTEIN"/>
    <property type="match status" value="1"/>
</dbReference>
<dbReference type="InterPro" id="IPR003439">
    <property type="entry name" value="ABC_transporter-like_ATP-bd"/>
</dbReference>
<proteinExistence type="predicted"/>
<gene>
    <name evidence="5" type="ORF">ENW11_08950</name>
</gene>
<dbReference type="InterPro" id="IPR013563">
    <property type="entry name" value="Oligopep_ABC_C"/>
</dbReference>
<dbReference type="InterPro" id="IPR017871">
    <property type="entry name" value="ABC_transporter-like_CS"/>
</dbReference>
<dbReference type="NCBIfam" id="TIGR01727">
    <property type="entry name" value="oligo_HPY"/>
    <property type="match status" value="1"/>
</dbReference>
<evidence type="ECO:0000313" key="5">
    <source>
        <dbReference type="EMBL" id="HGY39919.1"/>
    </source>
</evidence>
<dbReference type="SMART" id="SM00382">
    <property type="entry name" value="AAA"/>
    <property type="match status" value="1"/>
</dbReference>
<evidence type="ECO:0000256" key="1">
    <source>
        <dbReference type="ARBA" id="ARBA00022448"/>
    </source>
</evidence>
<feature type="domain" description="ABC transporter" evidence="4">
    <location>
        <begin position="19"/>
        <end position="271"/>
    </location>
</feature>
<protein>
    <submittedName>
        <fullName evidence="5">ABC transporter ATP-binding protein</fullName>
    </submittedName>
</protein>
<dbReference type="PROSITE" id="PS50893">
    <property type="entry name" value="ABC_TRANSPORTER_2"/>
    <property type="match status" value="1"/>
</dbReference>
<dbReference type="Pfam" id="PF00005">
    <property type="entry name" value="ABC_tran"/>
    <property type="match status" value="1"/>
</dbReference>
<dbReference type="EMBL" id="DTIY01000071">
    <property type="protein sequence ID" value="HGY39919.1"/>
    <property type="molecule type" value="Genomic_DNA"/>
</dbReference>
<reference evidence="5" key="1">
    <citation type="journal article" date="2020" name="mSystems">
        <title>Genome- and Community-Level Interaction Insights into Carbon Utilization and Element Cycling Functions of Hydrothermarchaeota in Hydrothermal Sediment.</title>
        <authorList>
            <person name="Zhou Z."/>
            <person name="Liu Y."/>
            <person name="Xu W."/>
            <person name="Pan J."/>
            <person name="Luo Z.H."/>
            <person name="Li M."/>
        </authorList>
    </citation>
    <scope>NUCLEOTIDE SEQUENCE [LARGE SCALE GENOMIC DNA]</scope>
    <source>
        <strain evidence="5">SpSt-82</strain>
    </source>
</reference>
<organism evidence="5">
    <name type="scientific">Candidatus Caldatribacterium saccharofermentans</name>
    <dbReference type="NCBI Taxonomy" id="1454753"/>
    <lineage>
        <taxon>Bacteria</taxon>
        <taxon>Pseudomonadati</taxon>
        <taxon>Atribacterota</taxon>
        <taxon>Atribacteria</taxon>
        <taxon>Atribacterales</taxon>
        <taxon>Candidatus Caldatribacteriaceae</taxon>
        <taxon>Candidatus Caldatribacterium</taxon>
    </lineage>
</organism>
<evidence type="ECO:0000259" key="4">
    <source>
        <dbReference type="PROSITE" id="PS50893"/>
    </source>
</evidence>
<dbReference type="SUPFAM" id="SSF52540">
    <property type="entry name" value="P-loop containing nucleoside triphosphate hydrolases"/>
    <property type="match status" value="1"/>
</dbReference>
<dbReference type="InterPro" id="IPR003593">
    <property type="entry name" value="AAA+_ATPase"/>
</dbReference>
<dbReference type="GO" id="GO:0016887">
    <property type="term" value="F:ATP hydrolysis activity"/>
    <property type="evidence" value="ECO:0007669"/>
    <property type="project" value="InterPro"/>
</dbReference>
<dbReference type="CDD" id="cd03257">
    <property type="entry name" value="ABC_NikE_OppD_transporters"/>
    <property type="match status" value="1"/>
</dbReference>
<accession>A0A7V4WLM8</accession>
<dbReference type="PANTHER" id="PTHR43067">
    <property type="entry name" value="OLIGOPEPTIDE/DIPEPTIDE ABC TRANSPORTER, ATPASE SUBUNIT"/>
    <property type="match status" value="1"/>
</dbReference>